<protein>
    <recommendedName>
        <fullName evidence="1">KAP NTPase domain-containing protein</fullName>
    </recommendedName>
</protein>
<evidence type="ECO:0000313" key="2">
    <source>
        <dbReference type="EMBL" id="RYU54939.1"/>
    </source>
</evidence>
<organism evidence="2 4">
    <name type="scientific">Aliivibrio finisterrensis</name>
    <dbReference type="NCBI Taxonomy" id="511998"/>
    <lineage>
        <taxon>Bacteria</taxon>
        <taxon>Pseudomonadati</taxon>
        <taxon>Pseudomonadota</taxon>
        <taxon>Gammaproteobacteria</taxon>
        <taxon>Vibrionales</taxon>
        <taxon>Vibrionaceae</taxon>
        <taxon>Aliivibrio</taxon>
    </lineage>
</organism>
<evidence type="ECO:0000313" key="3">
    <source>
        <dbReference type="EMBL" id="RYU66565.1"/>
    </source>
</evidence>
<evidence type="ECO:0000259" key="1">
    <source>
        <dbReference type="Pfam" id="PF07693"/>
    </source>
</evidence>
<proteinExistence type="predicted"/>
<sequence>MTSTIERIDYLLKDDSMPSMILLDGSWGSGKTHFIKNKLEPHFKKKSIKVVFFSLYGVSDLNDFRCKLSSAYLANNPDVSKLADSVNGIAVSLGKIFGENTSGSVGAALSGMAGMAQHAFLANMKDFTLILDDLERLSSKNLIKQILGESIELADNNKISVIIAANTSQINDKNDLEKAFIDTVTYRTTAEKMVDIALEHTQFNNIRSHKALILNEVKRLNFTNLRILKRAIYRLNRVFGDIDNNSDLDMDTSVKIVTSIVLSICYAHYEAKLSTKTIKDNLPHSTRLHTYVKEHKSETEPEENTKAARRIFNLQHSLNDEVVDFCIGDTLEIDAIEAFCLPKKSDPLSALISYNYLHMNEPEFIEATEKLQSFIKSYEKENYAMWIRACDVALYLSKFQFIDWPRNEILNVSRDVILKKTFAPISTGGLRLRFSDDELQKIHEDNFERVQIASQKEKVDAFTSRMKKSWLSVEDEAKQQFNNLEFLQFISGEFFKDCILRWDIHNINAFEQYIYERINSIDSSYWLNLNEIVGTLEEYIENEQEKLKRGILSVLCGTLKNACNKVHS</sequence>
<dbReference type="AlphaFoldDB" id="A0A4Q5KYH4"/>
<evidence type="ECO:0000313" key="4">
    <source>
        <dbReference type="Proteomes" id="UP000294063"/>
    </source>
</evidence>
<dbReference type="Proteomes" id="UP000294063">
    <property type="component" value="Unassembled WGS sequence"/>
</dbReference>
<evidence type="ECO:0000313" key="5">
    <source>
        <dbReference type="Proteomes" id="UP000294166"/>
    </source>
</evidence>
<dbReference type="Gene3D" id="3.40.50.300">
    <property type="entry name" value="P-loop containing nucleotide triphosphate hydrolases"/>
    <property type="match status" value="1"/>
</dbReference>
<feature type="domain" description="KAP NTPase" evidence="1">
    <location>
        <begin position="6"/>
        <end position="65"/>
    </location>
</feature>
<dbReference type="Pfam" id="PF07693">
    <property type="entry name" value="KAP_NTPase"/>
    <property type="match status" value="1"/>
</dbReference>
<dbReference type="EMBL" id="SEZK01000001">
    <property type="protein sequence ID" value="RYU54939.1"/>
    <property type="molecule type" value="Genomic_DNA"/>
</dbReference>
<keyword evidence="5" id="KW-1185">Reference proteome</keyword>
<dbReference type="Proteomes" id="UP000294166">
    <property type="component" value="Unassembled WGS sequence"/>
</dbReference>
<dbReference type="InterPro" id="IPR011646">
    <property type="entry name" value="KAP_P-loop"/>
</dbReference>
<dbReference type="InterPro" id="IPR027417">
    <property type="entry name" value="P-loop_NTPase"/>
</dbReference>
<dbReference type="RefSeq" id="WP_130046801.1">
    <property type="nucleotide sequence ID" value="NZ_SEZK01000001.1"/>
</dbReference>
<dbReference type="EMBL" id="SEZN01000003">
    <property type="protein sequence ID" value="RYU66565.1"/>
    <property type="molecule type" value="Genomic_DNA"/>
</dbReference>
<comment type="caution">
    <text evidence="2">The sequence shown here is derived from an EMBL/GenBank/DDBJ whole genome shotgun (WGS) entry which is preliminary data.</text>
</comment>
<dbReference type="SUPFAM" id="SSF52540">
    <property type="entry name" value="P-loop containing nucleoside triphosphate hydrolases"/>
    <property type="match status" value="1"/>
</dbReference>
<gene>
    <name evidence="3" type="ORF">ERW53_02590</name>
    <name evidence="2" type="ORF">ERW57_01475</name>
</gene>
<name>A0A4Q5KYH4_9GAMM</name>
<reference evidence="4 5" key="1">
    <citation type="submission" date="2019-02" db="EMBL/GenBank/DDBJ databases">
        <title>Genome sequences of Aliivibrio finisterrensis strains from farmed Atlantic salmon.</title>
        <authorList>
            <person name="Bowman J.P."/>
        </authorList>
    </citation>
    <scope>NUCLEOTIDE SEQUENCE [LARGE SCALE GENOMIC DNA]</scope>
    <source>
        <strain evidence="3 5">A21</strain>
        <strain evidence="2 4">A46</strain>
    </source>
</reference>
<accession>A0A4Q5KYH4</accession>